<reference evidence="1 2" key="1">
    <citation type="journal article" date="2012" name="J. Bacteriol.">
        <title>Genome sequence of the highly efficient arsenite-oxidizing bacterium Achromobacter arsenitoxydans SY8.</title>
        <authorList>
            <person name="Li X."/>
            <person name="Hu Y."/>
            <person name="Gong J."/>
            <person name="Lin Y."/>
            <person name="Johnstone L."/>
            <person name="Rensing C."/>
            <person name="Wang G."/>
        </authorList>
    </citation>
    <scope>NUCLEOTIDE SEQUENCE [LARGE SCALE GENOMIC DNA]</scope>
    <source>
        <strain evidence="1 2">SY8</strain>
    </source>
</reference>
<dbReference type="PATRIC" id="fig|477184.5.peg.448"/>
<dbReference type="EMBL" id="AGUF01000010">
    <property type="protein sequence ID" value="EHK68064.1"/>
    <property type="molecule type" value="Genomic_DNA"/>
</dbReference>
<proteinExistence type="predicted"/>
<evidence type="ECO:0008006" key="3">
    <source>
        <dbReference type="Google" id="ProtNLM"/>
    </source>
</evidence>
<dbReference type="STRING" id="477184.KYC_02289"/>
<gene>
    <name evidence="1" type="ORF">KYC_02289</name>
</gene>
<dbReference type="AlphaFoldDB" id="H0F126"/>
<keyword evidence="2" id="KW-1185">Reference proteome</keyword>
<dbReference type="InterPro" id="IPR002347">
    <property type="entry name" value="SDR_fam"/>
</dbReference>
<dbReference type="InterPro" id="IPR036291">
    <property type="entry name" value="NAD(P)-bd_dom_sf"/>
</dbReference>
<dbReference type="Proteomes" id="UP000003113">
    <property type="component" value="Unassembled WGS sequence"/>
</dbReference>
<evidence type="ECO:0000313" key="1">
    <source>
        <dbReference type="EMBL" id="EHK68064.1"/>
    </source>
</evidence>
<evidence type="ECO:0000313" key="2">
    <source>
        <dbReference type="Proteomes" id="UP000003113"/>
    </source>
</evidence>
<sequence>MAIQFDFSRKVAFVIGGGTGIGCAAALAFAKAGANVAVVGSPKELAATVLWQCSEGGAFSIGSNLVVDGGQSV</sequence>
<dbReference type="SUPFAM" id="SSF51735">
    <property type="entry name" value="NAD(P)-binding Rossmann-fold domains"/>
    <property type="match status" value="1"/>
</dbReference>
<name>H0F126_9BURK</name>
<dbReference type="Gene3D" id="3.40.50.720">
    <property type="entry name" value="NAD(P)-binding Rossmann-like Domain"/>
    <property type="match status" value="1"/>
</dbReference>
<dbReference type="Pfam" id="PF00106">
    <property type="entry name" value="adh_short"/>
    <property type="match status" value="1"/>
</dbReference>
<protein>
    <recommendedName>
        <fullName evidence="3">Short chain dehydrogenase</fullName>
    </recommendedName>
</protein>
<accession>H0F126</accession>
<comment type="caution">
    <text evidence="1">The sequence shown here is derived from an EMBL/GenBank/DDBJ whole genome shotgun (WGS) entry which is preliminary data.</text>
</comment>
<organism evidence="1 2">
    <name type="scientific">Achromobacter arsenitoxydans SY8</name>
    <dbReference type="NCBI Taxonomy" id="477184"/>
    <lineage>
        <taxon>Bacteria</taxon>
        <taxon>Pseudomonadati</taxon>
        <taxon>Pseudomonadota</taxon>
        <taxon>Betaproteobacteria</taxon>
        <taxon>Burkholderiales</taxon>
        <taxon>Alcaligenaceae</taxon>
        <taxon>Achromobacter</taxon>
    </lineage>
</organism>
<dbReference type="RefSeq" id="WP_008158410.1">
    <property type="nucleotide sequence ID" value="NZ_AGUF01000010.1"/>
</dbReference>